<dbReference type="GO" id="GO:0005509">
    <property type="term" value="F:calcium ion binding"/>
    <property type="evidence" value="ECO:0007669"/>
    <property type="project" value="InterPro"/>
</dbReference>
<comment type="subcellular location">
    <subcellularLocation>
        <location evidence="1">Cell membrane</location>
        <topology evidence="1">Multi-pass membrane protein</topology>
    </subcellularLocation>
</comment>
<dbReference type="Proteomes" id="UP000030762">
    <property type="component" value="Unassembled WGS sequence"/>
</dbReference>
<dbReference type="OrthoDB" id="26525at2759"/>
<dbReference type="CDD" id="cd00051">
    <property type="entry name" value="EFh"/>
    <property type="match status" value="1"/>
</dbReference>
<evidence type="ECO:0000256" key="3">
    <source>
        <dbReference type="ARBA" id="ARBA00022692"/>
    </source>
</evidence>
<dbReference type="STRING" id="1156394.T0PM96"/>
<organism evidence="9 10">
    <name type="scientific">Saprolegnia diclina (strain VS20)</name>
    <dbReference type="NCBI Taxonomy" id="1156394"/>
    <lineage>
        <taxon>Eukaryota</taxon>
        <taxon>Sar</taxon>
        <taxon>Stramenopiles</taxon>
        <taxon>Oomycota</taxon>
        <taxon>Saprolegniomycetes</taxon>
        <taxon>Saprolegniales</taxon>
        <taxon>Saprolegniaceae</taxon>
        <taxon>Saprolegnia</taxon>
    </lineage>
</organism>
<dbReference type="SMART" id="SM00054">
    <property type="entry name" value="EFh"/>
    <property type="match status" value="2"/>
</dbReference>
<name>T0PM96_SAPDV</name>
<feature type="transmembrane region" description="Helical" evidence="7">
    <location>
        <begin position="189"/>
        <end position="208"/>
    </location>
</feature>
<evidence type="ECO:0000256" key="2">
    <source>
        <dbReference type="ARBA" id="ARBA00022475"/>
    </source>
</evidence>
<feature type="transmembrane region" description="Helical" evidence="7">
    <location>
        <begin position="602"/>
        <end position="623"/>
    </location>
</feature>
<feature type="transmembrane region" description="Helical" evidence="7">
    <location>
        <begin position="660"/>
        <end position="682"/>
    </location>
</feature>
<dbReference type="OMA" id="FFVQICE"/>
<keyword evidence="10" id="KW-1185">Reference proteome</keyword>
<protein>
    <recommendedName>
        <fullName evidence="8">EF-hand domain-containing protein</fullName>
    </recommendedName>
</protein>
<dbReference type="GeneID" id="19956394"/>
<feature type="domain" description="EF-hand" evidence="8">
    <location>
        <begin position="833"/>
        <end position="868"/>
    </location>
</feature>
<feature type="transmembrane region" description="Helical" evidence="7">
    <location>
        <begin position="630"/>
        <end position="648"/>
    </location>
</feature>
<feature type="transmembrane region" description="Helical" evidence="7">
    <location>
        <begin position="575"/>
        <end position="596"/>
    </location>
</feature>
<keyword evidence="2" id="KW-1003">Cell membrane</keyword>
<evidence type="ECO:0000313" key="10">
    <source>
        <dbReference type="Proteomes" id="UP000030762"/>
    </source>
</evidence>
<keyword evidence="5 7" id="KW-0472">Membrane</keyword>
<dbReference type="eggNOG" id="ENOG502QVQB">
    <property type="taxonomic scope" value="Eukaryota"/>
</dbReference>
<dbReference type="RefSeq" id="XP_008620068.1">
    <property type="nucleotide sequence ID" value="XM_008621846.1"/>
</dbReference>
<feature type="transmembrane region" description="Helical" evidence="7">
    <location>
        <begin position="256"/>
        <end position="278"/>
    </location>
</feature>
<dbReference type="PANTHER" id="PTHR30509">
    <property type="entry name" value="P-HYDROXYBENZOIC ACID EFFLUX PUMP SUBUNIT-RELATED"/>
    <property type="match status" value="1"/>
</dbReference>
<gene>
    <name evidence="9" type="ORF">SDRG_15667</name>
</gene>
<reference evidence="9 10" key="1">
    <citation type="submission" date="2012-04" db="EMBL/GenBank/DDBJ databases">
        <title>The Genome Sequence of Saprolegnia declina VS20.</title>
        <authorList>
            <consortium name="The Broad Institute Genome Sequencing Platform"/>
            <person name="Russ C."/>
            <person name="Nusbaum C."/>
            <person name="Tyler B."/>
            <person name="van West P."/>
            <person name="Dieguez-Uribeondo J."/>
            <person name="de Bruijn I."/>
            <person name="Tripathy S."/>
            <person name="Jiang R."/>
            <person name="Young S.K."/>
            <person name="Zeng Q."/>
            <person name="Gargeya S."/>
            <person name="Fitzgerald M."/>
            <person name="Haas B."/>
            <person name="Abouelleil A."/>
            <person name="Alvarado L."/>
            <person name="Arachchi H.M."/>
            <person name="Berlin A."/>
            <person name="Chapman S.B."/>
            <person name="Goldberg J."/>
            <person name="Griggs A."/>
            <person name="Gujja S."/>
            <person name="Hansen M."/>
            <person name="Howarth C."/>
            <person name="Imamovic A."/>
            <person name="Larimer J."/>
            <person name="McCowen C."/>
            <person name="Montmayeur A."/>
            <person name="Murphy C."/>
            <person name="Neiman D."/>
            <person name="Pearson M."/>
            <person name="Priest M."/>
            <person name="Roberts A."/>
            <person name="Saif S."/>
            <person name="Shea T."/>
            <person name="Sisk P."/>
            <person name="Sykes S."/>
            <person name="Wortman J."/>
            <person name="Nusbaum C."/>
            <person name="Birren B."/>
        </authorList>
    </citation>
    <scope>NUCLEOTIDE SEQUENCE [LARGE SCALE GENOMIC DNA]</scope>
    <source>
        <strain evidence="9 10">VS20</strain>
    </source>
</reference>
<keyword evidence="3 7" id="KW-0812">Transmembrane</keyword>
<dbReference type="GO" id="GO:0005886">
    <property type="term" value="C:plasma membrane"/>
    <property type="evidence" value="ECO:0007669"/>
    <property type="project" value="UniProtKB-SubCell"/>
</dbReference>
<feature type="region of interest" description="Disordered" evidence="6">
    <location>
        <begin position="1"/>
        <end position="31"/>
    </location>
</feature>
<evidence type="ECO:0000256" key="5">
    <source>
        <dbReference type="ARBA" id="ARBA00023136"/>
    </source>
</evidence>
<dbReference type="EMBL" id="JH767229">
    <property type="protein sequence ID" value="EQC26489.1"/>
    <property type="molecule type" value="Genomic_DNA"/>
</dbReference>
<dbReference type="InterPro" id="IPR002048">
    <property type="entry name" value="EF_hand_dom"/>
</dbReference>
<keyword evidence="4 7" id="KW-1133">Transmembrane helix</keyword>
<feature type="domain" description="EF-hand" evidence="8">
    <location>
        <begin position="876"/>
        <end position="911"/>
    </location>
</feature>
<dbReference type="PROSITE" id="PS50222">
    <property type="entry name" value="EF_HAND_2"/>
    <property type="match status" value="2"/>
</dbReference>
<evidence type="ECO:0000256" key="7">
    <source>
        <dbReference type="SAM" id="Phobius"/>
    </source>
</evidence>
<evidence type="ECO:0000259" key="8">
    <source>
        <dbReference type="PROSITE" id="PS50222"/>
    </source>
</evidence>
<dbReference type="Pfam" id="PF13499">
    <property type="entry name" value="EF-hand_7"/>
    <property type="match status" value="1"/>
</dbReference>
<feature type="transmembrane region" description="Helical" evidence="7">
    <location>
        <begin position="63"/>
        <end position="81"/>
    </location>
</feature>
<evidence type="ECO:0000313" key="9">
    <source>
        <dbReference type="EMBL" id="EQC26489.1"/>
    </source>
</evidence>
<evidence type="ECO:0000256" key="4">
    <source>
        <dbReference type="ARBA" id="ARBA00022989"/>
    </source>
</evidence>
<feature type="transmembrane region" description="Helical" evidence="7">
    <location>
        <begin position="534"/>
        <end position="563"/>
    </location>
</feature>
<proteinExistence type="predicted"/>
<dbReference type="InParanoid" id="T0PM96"/>
<dbReference type="SUPFAM" id="SSF47473">
    <property type="entry name" value="EF-hand"/>
    <property type="match status" value="1"/>
</dbReference>
<dbReference type="VEuPathDB" id="FungiDB:SDRG_15667"/>
<evidence type="ECO:0000256" key="6">
    <source>
        <dbReference type="SAM" id="MobiDB-lite"/>
    </source>
</evidence>
<accession>T0PM96</accession>
<dbReference type="Gene3D" id="1.10.238.10">
    <property type="entry name" value="EF-hand"/>
    <property type="match status" value="1"/>
</dbReference>
<feature type="transmembrane region" description="Helical" evidence="7">
    <location>
        <begin position="101"/>
        <end position="122"/>
    </location>
</feature>
<dbReference type="InterPro" id="IPR011992">
    <property type="entry name" value="EF-hand-dom_pair"/>
</dbReference>
<evidence type="ECO:0000256" key="1">
    <source>
        <dbReference type="ARBA" id="ARBA00004651"/>
    </source>
</evidence>
<dbReference type="PANTHER" id="PTHR30509:SF9">
    <property type="entry name" value="MULTIDRUG RESISTANCE PROTEIN MDTO"/>
    <property type="match status" value="1"/>
</dbReference>
<dbReference type="AlphaFoldDB" id="T0PM96"/>
<sequence length="1026" mass="114214">MAADATTSCRQDEDAPSLHRRPTLSHQLSKSQREAIGRLRITMGKARPMDTEAQSRTEFKTNLGLAMRTGLGVLIASAFVTKASGEHTPARPNIWVCFPEWYILGGINFIAVACVFAAGRNIGATLREVFQQKLGVFLAFAYNAVLFHCFQPRLFYSDAEVQAAVHDGTLVRITTSFSGTPYYVNNGDVLTVLPFMMAFNAFILLLPFEAGTKKFSMVNNLIFALTVVSPNDYSDPAKLKDAANGLYTSPMIVKNLFIYMWLGLIGAFLSFLVVWVPYPIFAIRKLQTQTLSAADTIHDLLHLVVDAYCFKKKNVEHMHFLRTKIKRKFELATLQKDAMTSLLNDAWWEQILGLAPLLGFQKTITKPYIELYASLLDTLRAMNQALQLEHYDRLHTSFMAALQQEVCSVQFRAIALLREISLDVHANHTDLQLSQLHALQTEMEALLLRFQATQSKLFLTMHPTPSDVEGNIPLNLFLFGLQSLCAAMAEFPAKVRNETHHTPSRMLNFIKRSFWSFVDPRKLTPARFQIAFKVWLALLLSSLLAVYVFGFSSTAPTTIAYVMGNQIGGSFGISLFRAVGVVAGVIVPSIALFFVCTYSGEYTAVMLVLRNLFFFVWTTASMYVKWKGGLDSYAGLVSAFIAAGILLPDDICPAPGSLSSYANVVQMTLGVLLIVSIELLFWPESAYKLLRRNVQMHLGLCRVAFSTLVEHTLLCDGASDLSQLAAVKTALQTTAPSCLNDQRILLKEALFEPRLWRPAFSQPKYTAIVEGCQRLLTNTTILLQLVEWFLRRHASLASCDLPLELGPSIHETFETLDTLFGERFQFADADQTALFVQMKEAFQLADKQGSGYVDASDVKVLLLHVFEQSGVLPMDAVDEYVADFIEIVNQDKSGKVSLDEFMRALENGLLLEVEVLPTQSSAHLLSATALQEISIDGSPLLTPTSRLPEYFLDDGVRRAHDILDVETFSLLHAADAMRQSYAAWLLQDDRYKGLALEELLLLNSLVSGMSGIAHNLALLEETVVQP</sequence>